<dbReference type="EMBL" id="BNAT01000029">
    <property type="protein sequence ID" value="GHE45795.1"/>
    <property type="molecule type" value="Genomic_DNA"/>
</dbReference>
<keyword evidence="2" id="KW-1133">Transmembrane helix</keyword>
<feature type="transmembrane region" description="Helical" evidence="2">
    <location>
        <begin position="75"/>
        <end position="97"/>
    </location>
</feature>
<dbReference type="AlphaFoldDB" id="A0A918ZDN2"/>
<keyword evidence="4" id="KW-1185">Reference proteome</keyword>
<proteinExistence type="predicted"/>
<keyword evidence="2" id="KW-0812">Transmembrane</keyword>
<keyword evidence="2" id="KW-0472">Membrane</keyword>
<sequence>MGQTEPERWEKRGRPEHRDRRVDRQSALGCGGCALSAVGATAATLAWSSTPRTRRHLRGGFEGEGMDYTVLVTELPLVAAAGAAVPALACLLLAWVLGRRRGPERQR</sequence>
<name>A0A918ZDN2_9ACTN</name>
<reference evidence="3" key="1">
    <citation type="journal article" date="2014" name="Int. J. Syst. Evol. Microbiol.">
        <title>Complete genome sequence of Corynebacterium casei LMG S-19264T (=DSM 44701T), isolated from a smear-ripened cheese.</title>
        <authorList>
            <consortium name="US DOE Joint Genome Institute (JGI-PGF)"/>
            <person name="Walter F."/>
            <person name="Albersmeier A."/>
            <person name="Kalinowski J."/>
            <person name="Ruckert C."/>
        </authorList>
    </citation>
    <scope>NUCLEOTIDE SEQUENCE</scope>
    <source>
        <strain evidence="3">CGMCC 4.7403</strain>
    </source>
</reference>
<accession>A0A918ZDN2</accession>
<feature type="transmembrane region" description="Helical" evidence="2">
    <location>
        <begin position="27"/>
        <end position="47"/>
    </location>
</feature>
<evidence type="ECO:0000256" key="1">
    <source>
        <dbReference type="SAM" id="MobiDB-lite"/>
    </source>
</evidence>
<evidence type="ECO:0000313" key="3">
    <source>
        <dbReference type="EMBL" id="GHE45795.1"/>
    </source>
</evidence>
<organism evidence="3 4">
    <name type="scientific">Streptomyces capitiformicae</name>
    <dbReference type="NCBI Taxonomy" id="2014920"/>
    <lineage>
        <taxon>Bacteria</taxon>
        <taxon>Bacillati</taxon>
        <taxon>Actinomycetota</taxon>
        <taxon>Actinomycetes</taxon>
        <taxon>Kitasatosporales</taxon>
        <taxon>Streptomycetaceae</taxon>
        <taxon>Streptomyces</taxon>
    </lineage>
</organism>
<evidence type="ECO:0000313" key="4">
    <source>
        <dbReference type="Proteomes" id="UP000603227"/>
    </source>
</evidence>
<comment type="caution">
    <text evidence="3">The sequence shown here is derived from an EMBL/GenBank/DDBJ whole genome shotgun (WGS) entry which is preliminary data.</text>
</comment>
<gene>
    <name evidence="3" type="ORF">GCM10017771_66350</name>
</gene>
<protein>
    <submittedName>
        <fullName evidence="3">Uncharacterized protein</fullName>
    </submittedName>
</protein>
<dbReference type="RefSeq" id="WP_229914188.1">
    <property type="nucleotide sequence ID" value="NZ_BNAT01000029.1"/>
</dbReference>
<evidence type="ECO:0000256" key="2">
    <source>
        <dbReference type="SAM" id="Phobius"/>
    </source>
</evidence>
<dbReference type="Proteomes" id="UP000603227">
    <property type="component" value="Unassembled WGS sequence"/>
</dbReference>
<reference evidence="3" key="2">
    <citation type="submission" date="2020-09" db="EMBL/GenBank/DDBJ databases">
        <authorList>
            <person name="Sun Q."/>
            <person name="Zhou Y."/>
        </authorList>
    </citation>
    <scope>NUCLEOTIDE SEQUENCE</scope>
    <source>
        <strain evidence="3">CGMCC 4.7403</strain>
    </source>
</reference>
<feature type="region of interest" description="Disordered" evidence="1">
    <location>
        <begin position="1"/>
        <end position="23"/>
    </location>
</feature>